<proteinExistence type="predicted"/>
<dbReference type="Proteomes" id="UP000031408">
    <property type="component" value="Unassembled WGS sequence"/>
</dbReference>
<keyword evidence="2" id="KW-1185">Reference proteome</keyword>
<sequence>MYSEFSFSQISADTAIKKRQLDSLEYVVYKLKDSLRKIQYEYKVLANCHSIDTIAYGRDSIIIKYKSKSDELIKIHRKYNCQSDSLYDYEKVEYLNSFDRPEFVEHWEQARSSDDENGGVFKWKVYSYERFDYDSSGRVITWIKFYPALSRRRVQRYDYFYSSNGAQSFLTTRIKIEMFWDK</sequence>
<accession>A0A0C1L4Y7</accession>
<protein>
    <submittedName>
        <fullName evidence="1">Uncharacterized protein</fullName>
    </submittedName>
</protein>
<reference evidence="1 2" key="1">
    <citation type="submission" date="2014-11" db="EMBL/GenBank/DDBJ databases">
        <title>Genome sequence of Flavihumibacter solisilvae 3-3.</title>
        <authorList>
            <person name="Zhou G."/>
            <person name="Li M."/>
            <person name="Wang G."/>
        </authorList>
    </citation>
    <scope>NUCLEOTIDE SEQUENCE [LARGE SCALE GENOMIC DNA]</scope>
    <source>
        <strain evidence="1 2">3-3</strain>
    </source>
</reference>
<evidence type="ECO:0000313" key="1">
    <source>
        <dbReference type="EMBL" id="KIC90673.1"/>
    </source>
</evidence>
<dbReference type="EMBL" id="JSVC01000048">
    <property type="protein sequence ID" value="KIC90673.1"/>
    <property type="molecule type" value="Genomic_DNA"/>
</dbReference>
<dbReference type="AlphaFoldDB" id="A0A0C1L4Y7"/>
<gene>
    <name evidence="1" type="ORF">OI18_23230</name>
</gene>
<organism evidence="1 2">
    <name type="scientific">Flavihumibacter solisilvae</name>
    <dbReference type="NCBI Taxonomy" id="1349421"/>
    <lineage>
        <taxon>Bacteria</taxon>
        <taxon>Pseudomonadati</taxon>
        <taxon>Bacteroidota</taxon>
        <taxon>Chitinophagia</taxon>
        <taxon>Chitinophagales</taxon>
        <taxon>Chitinophagaceae</taxon>
        <taxon>Flavihumibacter</taxon>
    </lineage>
</organism>
<name>A0A0C1L4Y7_9BACT</name>
<comment type="caution">
    <text evidence="1">The sequence shown here is derived from an EMBL/GenBank/DDBJ whole genome shotgun (WGS) entry which is preliminary data.</text>
</comment>
<evidence type="ECO:0000313" key="2">
    <source>
        <dbReference type="Proteomes" id="UP000031408"/>
    </source>
</evidence>
<dbReference type="STRING" id="1349421.OI18_23230"/>